<feature type="compositionally biased region" description="Acidic residues" evidence="1">
    <location>
        <begin position="65"/>
        <end position="74"/>
    </location>
</feature>
<evidence type="ECO:0000313" key="2">
    <source>
        <dbReference type="EMBL" id="MWG34162.1"/>
    </source>
</evidence>
<dbReference type="RefSeq" id="WP_158203881.1">
    <property type="nucleotide sequence ID" value="NZ_WSZK01000015.1"/>
</dbReference>
<organism evidence="2 3">
    <name type="scientific">Halomarina oriensis</name>
    <dbReference type="NCBI Taxonomy" id="671145"/>
    <lineage>
        <taxon>Archaea</taxon>
        <taxon>Methanobacteriati</taxon>
        <taxon>Methanobacteriota</taxon>
        <taxon>Stenosarchaea group</taxon>
        <taxon>Halobacteria</taxon>
        <taxon>Halobacteriales</taxon>
        <taxon>Natronomonadaceae</taxon>
        <taxon>Halomarina</taxon>
    </lineage>
</organism>
<keyword evidence="3" id="KW-1185">Reference proteome</keyword>
<feature type="compositionally biased region" description="Acidic residues" evidence="1">
    <location>
        <begin position="103"/>
        <end position="121"/>
    </location>
</feature>
<dbReference type="EMBL" id="WSZK01000015">
    <property type="protein sequence ID" value="MWG34162.1"/>
    <property type="molecule type" value="Genomic_DNA"/>
</dbReference>
<dbReference type="Proteomes" id="UP000451471">
    <property type="component" value="Unassembled WGS sequence"/>
</dbReference>
<dbReference type="AlphaFoldDB" id="A0A6B0GH08"/>
<proteinExistence type="predicted"/>
<sequence>MAGASLSREHPSDQQCEHCTLWFSKTGIHNHEAHCPVSELPDGVTVVREDGLAVEDERDDRAPDTSEEVADTDDASPIPLAPDTPNEEGAVVLPDGGSVEDVPNFDDLQENADEDDGEQDEATCPHCGSGFGMTPEEAAEHLAGETGTCGDCGGEVQA</sequence>
<comment type="caution">
    <text evidence="2">The sequence shown here is derived from an EMBL/GenBank/DDBJ whole genome shotgun (WGS) entry which is preliminary data.</text>
</comment>
<reference evidence="2 3" key="1">
    <citation type="submission" date="2019-12" db="EMBL/GenBank/DDBJ databases">
        <title>Halocatena pleomorpha gen. nov. sp. nov., an extremely halophilic archaeon of family Halobacteriaceae isolated from saltpan soil.</title>
        <authorList>
            <person name="Pal Y."/>
            <person name="Verma A."/>
            <person name="Krishnamurthi S."/>
            <person name="Kumar P."/>
        </authorList>
    </citation>
    <scope>NUCLEOTIDE SEQUENCE [LARGE SCALE GENOMIC DNA]</scope>
    <source>
        <strain evidence="2 3">JCM 16495</strain>
    </source>
</reference>
<protein>
    <submittedName>
        <fullName evidence="2">Uncharacterized protein</fullName>
    </submittedName>
</protein>
<gene>
    <name evidence="2" type="ORF">GQS65_06590</name>
</gene>
<evidence type="ECO:0000256" key="1">
    <source>
        <dbReference type="SAM" id="MobiDB-lite"/>
    </source>
</evidence>
<evidence type="ECO:0000313" key="3">
    <source>
        <dbReference type="Proteomes" id="UP000451471"/>
    </source>
</evidence>
<accession>A0A6B0GH08</accession>
<dbReference type="OrthoDB" id="284356at2157"/>
<name>A0A6B0GH08_9EURY</name>
<feature type="region of interest" description="Disordered" evidence="1">
    <location>
        <begin position="46"/>
        <end position="133"/>
    </location>
</feature>